<dbReference type="AlphaFoldDB" id="A0A413F7B3"/>
<dbReference type="EMBL" id="QSBM01000031">
    <property type="protein sequence ID" value="RGX21520.1"/>
    <property type="molecule type" value="Genomic_DNA"/>
</dbReference>
<protein>
    <submittedName>
        <fullName evidence="2">Uncharacterized protein</fullName>
    </submittedName>
</protein>
<feature type="transmembrane region" description="Helical" evidence="1">
    <location>
        <begin position="206"/>
        <end position="224"/>
    </location>
</feature>
<dbReference type="Proteomes" id="UP000283880">
    <property type="component" value="Unassembled WGS sequence"/>
</dbReference>
<dbReference type="OrthoDB" id="2052735at2"/>
<keyword evidence="1" id="KW-0472">Membrane</keyword>
<evidence type="ECO:0000313" key="3">
    <source>
        <dbReference type="Proteomes" id="UP000283880"/>
    </source>
</evidence>
<sequence length="234" mass="24973">MDRSDVYNHSYMPYIVKWGKTVCWVLLPLIYLPTIALLVVYGAKMPLDATVNGIIAILSASFAVYLSEPLSVFPILGTPGLYLICISGNSKQIRVPAALMAQDGAGVEQGTPEGGIMSSIGVATSMFISILVMTVMIFMGKWILGALPDPVVAALPMLLPALFGALLAQQLMNHPRLGAAAVALAAAVRLAQTRGIFGILPFGGGYAPMLICVFGTIGLARIMYKMGWLKEDRR</sequence>
<comment type="caution">
    <text evidence="2">The sequence shown here is derived from an EMBL/GenBank/DDBJ whole genome shotgun (WGS) entry which is preliminary data.</text>
</comment>
<evidence type="ECO:0000313" key="2">
    <source>
        <dbReference type="EMBL" id="RGX21520.1"/>
    </source>
</evidence>
<proteinExistence type="predicted"/>
<organism evidence="2 3">
    <name type="scientific">Enterocloster asparagiformis</name>
    <dbReference type="NCBI Taxonomy" id="333367"/>
    <lineage>
        <taxon>Bacteria</taxon>
        <taxon>Bacillati</taxon>
        <taxon>Bacillota</taxon>
        <taxon>Clostridia</taxon>
        <taxon>Lachnospirales</taxon>
        <taxon>Lachnospiraceae</taxon>
        <taxon>Enterocloster</taxon>
    </lineage>
</organism>
<feature type="transmembrane region" description="Helical" evidence="1">
    <location>
        <begin position="21"/>
        <end position="43"/>
    </location>
</feature>
<feature type="transmembrane region" description="Helical" evidence="1">
    <location>
        <begin position="150"/>
        <end position="168"/>
    </location>
</feature>
<accession>A0A413F7B3</accession>
<evidence type="ECO:0000256" key="1">
    <source>
        <dbReference type="SAM" id="Phobius"/>
    </source>
</evidence>
<feature type="transmembrane region" description="Helical" evidence="1">
    <location>
        <begin position="120"/>
        <end position="144"/>
    </location>
</feature>
<reference evidence="2 3" key="1">
    <citation type="submission" date="2018-08" db="EMBL/GenBank/DDBJ databases">
        <title>A genome reference for cultivated species of the human gut microbiota.</title>
        <authorList>
            <person name="Zou Y."/>
            <person name="Xue W."/>
            <person name="Luo G."/>
        </authorList>
    </citation>
    <scope>NUCLEOTIDE SEQUENCE [LARGE SCALE GENOMIC DNA]</scope>
    <source>
        <strain evidence="2 3">AF04-15</strain>
    </source>
</reference>
<keyword evidence="1" id="KW-1133">Transmembrane helix</keyword>
<gene>
    <name evidence="2" type="ORF">DWV29_26480</name>
</gene>
<keyword evidence="1" id="KW-0812">Transmembrane</keyword>
<dbReference type="RefSeq" id="WP_007709050.1">
    <property type="nucleotide sequence ID" value="NZ_BAABXR010000001.1"/>
</dbReference>
<name>A0A413F7B3_9FIRM</name>